<feature type="domain" description="MsrB" evidence="4">
    <location>
        <begin position="48"/>
        <end position="169"/>
    </location>
</feature>
<dbReference type="PROSITE" id="PS51790">
    <property type="entry name" value="MSRB"/>
    <property type="match status" value="1"/>
</dbReference>
<dbReference type="GO" id="GO:0033743">
    <property type="term" value="F:peptide-methionine (R)-S-oxide reductase activity"/>
    <property type="evidence" value="ECO:0007669"/>
    <property type="project" value="UniProtKB-EC"/>
</dbReference>
<dbReference type="PANTHER" id="PTHR10173:SF57">
    <property type="entry name" value="PEPTIDE-METHIONINE (R)-S-OXIDE REDUCTASE"/>
    <property type="match status" value="1"/>
</dbReference>
<dbReference type="PANTHER" id="PTHR10173">
    <property type="entry name" value="METHIONINE SULFOXIDE REDUCTASE"/>
    <property type="match status" value="1"/>
</dbReference>
<dbReference type="Gene3D" id="2.170.150.20">
    <property type="entry name" value="Peptide methionine sulfoxide reductase"/>
    <property type="match status" value="1"/>
</dbReference>
<evidence type="ECO:0000259" key="4">
    <source>
        <dbReference type="PROSITE" id="PS51790"/>
    </source>
</evidence>
<organism evidence="5 6">
    <name type="scientific">Rhodocyclus tenuis</name>
    <name type="common">Rhodospirillum tenue</name>
    <dbReference type="NCBI Taxonomy" id="1066"/>
    <lineage>
        <taxon>Bacteria</taxon>
        <taxon>Pseudomonadati</taxon>
        <taxon>Pseudomonadota</taxon>
        <taxon>Betaproteobacteria</taxon>
        <taxon>Rhodocyclales</taxon>
        <taxon>Rhodocyclaceae</taxon>
        <taxon>Rhodocyclus</taxon>
    </lineage>
</organism>
<reference evidence="5 6" key="1">
    <citation type="submission" date="2019-10" db="EMBL/GenBank/DDBJ databases">
        <title>Whole-genome sequence of the purple nonsulfur photosynthetic bacterium Rhodocyclus tenuis.</title>
        <authorList>
            <person name="Kyndt J.A."/>
            <person name="Meyer T.E."/>
        </authorList>
    </citation>
    <scope>NUCLEOTIDE SEQUENCE [LARGE SCALE GENOMIC DNA]</scope>
    <source>
        <strain evidence="5 6">DSM 110</strain>
    </source>
</reference>
<gene>
    <name evidence="5" type="primary">msrB</name>
    <name evidence="5" type="ORF">GHK24_10110</name>
</gene>
<dbReference type="NCBIfam" id="TIGR00357">
    <property type="entry name" value="peptide-methionine (R)-S-oxide reductase MsrB"/>
    <property type="match status" value="1"/>
</dbReference>
<evidence type="ECO:0000313" key="6">
    <source>
        <dbReference type="Proteomes" id="UP000480275"/>
    </source>
</evidence>
<name>A0A6L5JYI4_RHOTE</name>
<evidence type="ECO:0000256" key="2">
    <source>
        <dbReference type="ARBA" id="ARBA00023002"/>
    </source>
</evidence>
<sequence length="182" mass="19239">MGAGIWKSLWQGILGGGTATTRSIVEGESGSGGACGAGGTGAASAESRVAWKRLLPPDSFRVLFDEGTEPPHSHPLNREKGDGTFVCAACHHPLFDSRQKYDSGTGWPSFHGALPDALGFKRDYLLVVPRTEYHCVACGGHQGHVFTDGPPPSGKRYCNNGLALKFIPRGEALPSRRDAGAH</sequence>
<dbReference type="GO" id="GO:0030091">
    <property type="term" value="P:protein repair"/>
    <property type="evidence" value="ECO:0007669"/>
    <property type="project" value="InterPro"/>
</dbReference>
<dbReference type="AlphaFoldDB" id="A0A6L5JYI4"/>
<comment type="caution">
    <text evidence="5">The sequence shown here is derived from an EMBL/GenBank/DDBJ whole genome shotgun (WGS) entry which is preliminary data.</text>
</comment>
<evidence type="ECO:0000313" key="5">
    <source>
        <dbReference type="EMBL" id="MQY52126.1"/>
    </source>
</evidence>
<accession>A0A6L5JYI4</accession>
<dbReference type="OrthoDB" id="4174719at2"/>
<dbReference type="InterPro" id="IPR002579">
    <property type="entry name" value="Met_Sox_Rdtase_MsrB_dom"/>
</dbReference>
<keyword evidence="2 5" id="KW-0560">Oxidoreductase</keyword>
<dbReference type="GO" id="GO:0006979">
    <property type="term" value="P:response to oxidative stress"/>
    <property type="evidence" value="ECO:0007669"/>
    <property type="project" value="InterPro"/>
</dbReference>
<dbReference type="InterPro" id="IPR028427">
    <property type="entry name" value="Met_Sox_Rdtase_MsrB"/>
</dbReference>
<comment type="catalytic activity">
    <reaction evidence="3">
        <text>L-methionyl-[protein] + [thioredoxin]-disulfide + H2O = L-methionyl-(R)-S-oxide-[protein] + [thioredoxin]-dithiol</text>
        <dbReference type="Rhea" id="RHEA:24164"/>
        <dbReference type="Rhea" id="RHEA-COMP:10698"/>
        <dbReference type="Rhea" id="RHEA-COMP:10700"/>
        <dbReference type="Rhea" id="RHEA-COMP:12313"/>
        <dbReference type="Rhea" id="RHEA-COMP:12314"/>
        <dbReference type="ChEBI" id="CHEBI:15377"/>
        <dbReference type="ChEBI" id="CHEBI:16044"/>
        <dbReference type="ChEBI" id="CHEBI:29950"/>
        <dbReference type="ChEBI" id="CHEBI:45764"/>
        <dbReference type="ChEBI" id="CHEBI:50058"/>
        <dbReference type="EC" id="1.8.4.12"/>
    </reaction>
</comment>
<dbReference type="EC" id="1.8.4.12" evidence="1"/>
<protein>
    <recommendedName>
        <fullName evidence="1">peptide-methionine (R)-S-oxide reductase</fullName>
        <ecNumber evidence="1">1.8.4.12</ecNumber>
    </recommendedName>
</protein>
<proteinExistence type="predicted"/>
<dbReference type="InterPro" id="IPR011057">
    <property type="entry name" value="Mss4-like_sf"/>
</dbReference>
<evidence type="ECO:0000256" key="1">
    <source>
        <dbReference type="ARBA" id="ARBA00012499"/>
    </source>
</evidence>
<dbReference type="EMBL" id="WIXJ01000007">
    <property type="protein sequence ID" value="MQY52126.1"/>
    <property type="molecule type" value="Genomic_DNA"/>
</dbReference>
<dbReference type="SUPFAM" id="SSF51316">
    <property type="entry name" value="Mss4-like"/>
    <property type="match status" value="1"/>
</dbReference>
<dbReference type="Pfam" id="PF01641">
    <property type="entry name" value="SelR"/>
    <property type="match status" value="1"/>
</dbReference>
<dbReference type="Proteomes" id="UP000480275">
    <property type="component" value="Unassembled WGS sequence"/>
</dbReference>
<evidence type="ECO:0000256" key="3">
    <source>
        <dbReference type="ARBA" id="ARBA00048488"/>
    </source>
</evidence>
<dbReference type="GO" id="GO:0005737">
    <property type="term" value="C:cytoplasm"/>
    <property type="evidence" value="ECO:0007669"/>
    <property type="project" value="TreeGrafter"/>
</dbReference>